<dbReference type="InterPro" id="IPR020904">
    <property type="entry name" value="Sc_DH/Rdtase_CS"/>
</dbReference>
<feature type="domain" description="Ketoreductase" evidence="3">
    <location>
        <begin position="7"/>
        <end position="166"/>
    </location>
</feature>
<dbReference type="InterPro" id="IPR036291">
    <property type="entry name" value="NAD(P)-bd_dom_sf"/>
</dbReference>
<dbReference type="SUPFAM" id="SSF51735">
    <property type="entry name" value="NAD(P)-binding Rossmann-fold domains"/>
    <property type="match status" value="1"/>
</dbReference>
<dbReference type="PANTHER" id="PTHR43669:SF3">
    <property type="entry name" value="ALCOHOL DEHYDROGENASE, PUTATIVE (AFU_ORTHOLOGUE AFUA_3G03445)-RELATED"/>
    <property type="match status" value="1"/>
</dbReference>
<evidence type="ECO:0000313" key="5">
    <source>
        <dbReference type="Proteomes" id="UP001500842"/>
    </source>
</evidence>
<keyword evidence="2" id="KW-0560">Oxidoreductase</keyword>
<dbReference type="PANTHER" id="PTHR43669">
    <property type="entry name" value="5-KETO-D-GLUCONATE 5-REDUCTASE"/>
    <property type="match status" value="1"/>
</dbReference>
<proteinExistence type="inferred from homology"/>
<comment type="similarity">
    <text evidence="1">Belongs to the short-chain dehydrogenases/reductases (SDR) family.</text>
</comment>
<evidence type="ECO:0000259" key="3">
    <source>
        <dbReference type="SMART" id="SM00822"/>
    </source>
</evidence>
<dbReference type="Proteomes" id="UP001500842">
    <property type="component" value="Unassembled WGS sequence"/>
</dbReference>
<keyword evidence="5" id="KW-1185">Reference proteome</keyword>
<reference evidence="4 5" key="1">
    <citation type="journal article" date="2019" name="Int. J. Syst. Evol. Microbiol.">
        <title>The Global Catalogue of Microorganisms (GCM) 10K type strain sequencing project: providing services to taxonomists for standard genome sequencing and annotation.</title>
        <authorList>
            <consortium name="The Broad Institute Genomics Platform"/>
            <consortium name="The Broad Institute Genome Sequencing Center for Infectious Disease"/>
            <person name="Wu L."/>
            <person name="Ma J."/>
        </authorList>
    </citation>
    <scope>NUCLEOTIDE SEQUENCE [LARGE SCALE GENOMIC DNA]</scope>
    <source>
        <strain evidence="4 5">JCM 14942</strain>
    </source>
</reference>
<protein>
    <submittedName>
        <fullName evidence="4">Glucose 1-dehydrogenase</fullName>
    </submittedName>
</protein>
<accession>A0ABN2ABK5</accession>
<evidence type="ECO:0000256" key="1">
    <source>
        <dbReference type="ARBA" id="ARBA00006484"/>
    </source>
</evidence>
<comment type="caution">
    <text evidence="4">The sequence shown here is derived from an EMBL/GenBank/DDBJ whole genome shotgun (WGS) entry which is preliminary data.</text>
</comment>
<dbReference type="SMART" id="SM00822">
    <property type="entry name" value="PKS_KR"/>
    <property type="match status" value="1"/>
</dbReference>
<dbReference type="CDD" id="cd05233">
    <property type="entry name" value="SDR_c"/>
    <property type="match status" value="1"/>
</dbReference>
<dbReference type="PRINTS" id="PR00081">
    <property type="entry name" value="GDHRDH"/>
</dbReference>
<dbReference type="RefSeq" id="WP_344111940.1">
    <property type="nucleotide sequence ID" value="NZ_BAAAOR010000014.1"/>
</dbReference>
<organism evidence="4 5">
    <name type="scientific">Nocardioides humi</name>
    <dbReference type="NCBI Taxonomy" id="449461"/>
    <lineage>
        <taxon>Bacteria</taxon>
        <taxon>Bacillati</taxon>
        <taxon>Actinomycetota</taxon>
        <taxon>Actinomycetes</taxon>
        <taxon>Propionibacteriales</taxon>
        <taxon>Nocardioidaceae</taxon>
        <taxon>Nocardioides</taxon>
    </lineage>
</organism>
<dbReference type="InterPro" id="IPR002347">
    <property type="entry name" value="SDR_fam"/>
</dbReference>
<dbReference type="Pfam" id="PF13561">
    <property type="entry name" value="adh_short_C2"/>
    <property type="match status" value="1"/>
</dbReference>
<dbReference type="EMBL" id="BAAAOR010000014">
    <property type="protein sequence ID" value="GAA1515695.1"/>
    <property type="molecule type" value="Genomic_DNA"/>
</dbReference>
<dbReference type="Gene3D" id="3.40.50.720">
    <property type="entry name" value="NAD(P)-binding Rossmann-like Domain"/>
    <property type="match status" value="1"/>
</dbReference>
<dbReference type="PROSITE" id="PS00061">
    <property type="entry name" value="ADH_SHORT"/>
    <property type="match status" value="1"/>
</dbReference>
<evidence type="ECO:0000313" key="4">
    <source>
        <dbReference type="EMBL" id="GAA1515695.1"/>
    </source>
</evidence>
<sequence>MSRFAGRTVLVTGAAGDIGQELAVMVAREGAEVAVFDRLPELLDETVARCREVNGGRGVLALGVDQTRREAVDEGVSAVAERFGRIDGLFANAGYGKFAPFLEQPQREWERHVAVNLTGTFNICQAVAQSMVAARAGGAIVVNTSSGARQHTDLLSAYCTTKAGLRMLATGMASELGSHRIRVNCVMPGVIETGMTAPMLQGPDGAAHRGFLLSDTPVGRLGEAGDVAALVAFLLSGDAAFITGASVPVDGGQTILGHPRWFRTDHRDAHGSEWLAGGWR</sequence>
<name>A0ABN2ABK5_9ACTN</name>
<dbReference type="InterPro" id="IPR057326">
    <property type="entry name" value="KR_dom"/>
</dbReference>
<evidence type="ECO:0000256" key="2">
    <source>
        <dbReference type="ARBA" id="ARBA00023002"/>
    </source>
</evidence>
<gene>
    <name evidence="4" type="ORF">GCM10009788_20020</name>
</gene>